<proteinExistence type="inferred from homology"/>
<feature type="chain" id="PRO_5045088211" description="Xaa-Pro dipeptidyl-peptidase C-terminal domain-containing protein" evidence="3">
    <location>
        <begin position="27"/>
        <end position="524"/>
    </location>
</feature>
<keyword evidence="2" id="KW-0378">Hydrolase</keyword>
<dbReference type="NCBIfam" id="TIGR00976">
    <property type="entry name" value="CocE_NonD"/>
    <property type="match status" value="1"/>
</dbReference>
<evidence type="ECO:0000256" key="2">
    <source>
        <dbReference type="ARBA" id="ARBA00022801"/>
    </source>
</evidence>
<evidence type="ECO:0000256" key="3">
    <source>
        <dbReference type="SAM" id="SignalP"/>
    </source>
</evidence>
<evidence type="ECO:0000313" key="6">
    <source>
        <dbReference type="Proteomes" id="UP001144280"/>
    </source>
</evidence>
<comment type="caution">
    <text evidence="5">The sequence shown here is derived from an EMBL/GenBank/DDBJ whole genome shotgun (WGS) entry which is preliminary data.</text>
</comment>
<dbReference type="SMART" id="SM00939">
    <property type="entry name" value="PepX_C"/>
    <property type="match status" value="1"/>
</dbReference>
<sequence length="524" mass="55224">MAFTRRLLTPALLILTLVAAAPPTRAGASPTTSFTAVDIASHDGTVLKANVIAPTAAGPHPAIVFISSWGLNDAEYLAQARAFAEAGYVVLSYTARGFWSSGGRIETAGPADIADVSAVIDWMDAHTAADPSRIGVGGVSYGAGIGLIASAHDARIRAVAALSGWTDLIESLYADQTHHQQAVWLLKLTAELLGQPSDEFDRIVDDYFAKRNIPTLLAWGAVRSAETYLPGIRANRPAILLANAYGDSVFGPNQLVEFFGALTGPKRLELSPGDHAIPELTGLAGLPNHVWTSARQWFDEYLTGADTGIADDPVVLRVRGSSTTEAATETYRDWADVTGSTNRYHLGDVPWYDRTGPLSPIAPTQWSESFHAYGDTVAGAGVVLLSNGLEALTGNPPSAWVPAVDRGRGAVWETAPLPQGAAVRGITRLHLTVRPGAATGTVIAYLYDVDALGVGKLVAHAPATWTSGGTQAIDVALPATAWDVPAGHRLSLVVDTEDGLYLDENAFGAAITVTVPSWIDVPMR</sequence>
<dbReference type="InterPro" id="IPR005674">
    <property type="entry name" value="CocE/Ser_esterase"/>
</dbReference>
<dbReference type="Pfam" id="PF08530">
    <property type="entry name" value="PepX_C"/>
    <property type="match status" value="1"/>
</dbReference>
<dbReference type="Pfam" id="PF02129">
    <property type="entry name" value="Peptidase_S15"/>
    <property type="match status" value="1"/>
</dbReference>
<dbReference type="Gene3D" id="3.40.50.1820">
    <property type="entry name" value="alpha/beta hydrolase"/>
    <property type="match status" value="1"/>
</dbReference>
<feature type="domain" description="Xaa-Pro dipeptidyl-peptidase C-terminal" evidence="4">
    <location>
        <begin position="295"/>
        <end position="519"/>
    </location>
</feature>
<dbReference type="Gene3D" id="2.60.120.260">
    <property type="entry name" value="Galactose-binding domain-like"/>
    <property type="match status" value="1"/>
</dbReference>
<feature type="signal peptide" evidence="3">
    <location>
        <begin position="1"/>
        <end position="26"/>
    </location>
</feature>
<dbReference type="InterPro" id="IPR008979">
    <property type="entry name" value="Galactose-bd-like_sf"/>
</dbReference>
<dbReference type="RefSeq" id="WP_281904349.1">
    <property type="nucleotide sequence ID" value="NZ_BSDI01000067.1"/>
</dbReference>
<name>A0ABQ5R8G7_9ACTN</name>
<dbReference type="InterPro" id="IPR029058">
    <property type="entry name" value="AB_hydrolase_fold"/>
</dbReference>
<dbReference type="EMBL" id="BSDI01000067">
    <property type="protein sequence ID" value="GLI02695.1"/>
    <property type="molecule type" value="Genomic_DNA"/>
</dbReference>
<gene>
    <name evidence="5" type="ORF">Pa4123_79730</name>
</gene>
<dbReference type="InterPro" id="IPR000383">
    <property type="entry name" value="Xaa-Pro-like_dom"/>
</dbReference>
<keyword evidence="6" id="KW-1185">Reference proteome</keyword>
<reference evidence="5" key="1">
    <citation type="submission" date="2022-12" db="EMBL/GenBank/DDBJ databases">
        <title>New Phytohabitans aurantiacus sp. RD004123 nov., an actinomycete isolated from soil.</title>
        <authorList>
            <person name="Triningsih D.W."/>
            <person name="Harunari E."/>
            <person name="Igarashi Y."/>
        </authorList>
    </citation>
    <scope>NUCLEOTIDE SEQUENCE</scope>
    <source>
        <strain evidence="5">RD004123</strain>
    </source>
</reference>
<evidence type="ECO:0000313" key="5">
    <source>
        <dbReference type="EMBL" id="GLI02695.1"/>
    </source>
</evidence>
<dbReference type="SUPFAM" id="SSF53474">
    <property type="entry name" value="alpha/beta-Hydrolases"/>
    <property type="match status" value="1"/>
</dbReference>
<dbReference type="Proteomes" id="UP001144280">
    <property type="component" value="Unassembled WGS sequence"/>
</dbReference>
<protein>
    <recommendedName>
        <fullName evidence="4">Xaa-Pro dipeptidyl-peptidase C-terminal domain-containing protein</fullName>
    </recommendedName>
</protein>
<comment type="similarity">
    <text evidence="1">Belongs to the AB hydrolase superfamily.</text>
</comment>
<keyword evidence="3" id="KW-0732">Signal</keyword>
<dbReference type="InterPro" id="IPR050261">
    <property type="entry name" value="FrsA_esterase"/>
</dbReference>
<dbReference type="SUPFAM" id="SSF49785">
    <property type="entry name" value="Galactose-binding domain-like"/>
    <property type="match status" value="1"/>
</dbReference>
<dbReference type="PANTHER" id="PTHR22946:SF9">
    <property type="entry name" value="POLYKETIDE TRANSFERASE AF380"/>
    <property type="match status" value="1"/>
</dbReference>
<evidence type="ECO:0000256" key="1">
    <source>
        <dbReference type="ARBA" id="ARBA00008645"/>
    </source>
</evidence>
<dbReference type="PANTHER" id="PTHR22946">
    <property type="entry name" value="DIENELACTONE HYDROLASE DOMAIN-CONTAINING PROTEIN-RELATED"/>
    <property type="match status" value="1"/>
</dbReference>
<dbReference type="InterPro" id="IPR013736">
    <property type="entry name" value="Xaa-Pro_dipept_C"/>
</dbReference>
<organism evidence="5 6">
    <name type="scientific">Phytohabitans aurantiacus</name>
    <dbReference type="NCBI Taxonomy" id="3016789"/>
    <lineage>
        <taxon>Bacteria</taxon>
        <taxon>Bacillati</taxon>
        <taxon>Actinomycetota</taxon>
        <taxon>Actinomycetes</taxon>
        <taxon>Micromonosporales</taxon>
        <taxon>Micromonosporaceae</taxon>
    </lineage>
</organism>
<accession>A0ABQ5R8G7</accession>
<evidence type="ECO:0000259" key="4">
    <source>
        <dbReference type="SMART" id="SM00939"/>
    </source>
</evidence>